<dbReference type="CDD" id="cd05121">
    <property type="entry name" value="ABC1_ADCK3-like"/>
    <property type="match status" value="1"/>
</dbReference>
<dbReference type="Proteomes" id="UP000054558">
    <property type="component" value="Unassembled WGS sequence"/>
</dbReference>
<dbReference type="PROSITE" id="PS50011">
    <property type="entry name" value="PROTEIN_KINASE_DOM"/>
    <property type="match status" value="1"/>
</dbReference>
<organism evidence="3 4">
    <name type="scientific">Klebsormidium nitens</name>
    <name type="common">Green alga</name>
    <name type="synonym">Ulothrix nitens</name>
    <dbReference type="NCBI Taxonomy" id="105231"/>
    <lineage>
        <taxon>Eukaryota</taxon>
        <taxon>Viridiplantae</taxon>
        <taxon>Streptophyta</taxon>
        <taxon>Klebsormidiophyceae</taxon>
        <taxon>Klebsormidiales</taxon>
        <taxon>Klebsormidiaceae</taxon>
        <taxon>Klebsormidium</taxon>
    </lineage>
</organism>
<accession>A0A1Y1I2P4</accession>
<proteinExistence type="inferred from homology"/>
<dbReference type="GO" id="GO:0004672">
    <property type="term" value="F:protein kinase activity"/>
    <property type="evidence" value="ECO:0000318"/>
    <property type="project" value="GO_Central"/>
</dbReference>
<gene>
    <name evidence="3" type="ORF">KFL_001100120</name>
</gene>
<comment type="similarity">
    <text evidence="1">Belongs to the protein kinase superfamily. ADCK protein kinase family.</text>
</comment>
<dbReference type="GO" id="GO:0005524">
    <property type="term" value="F:ATP binding"/>
    <property type="evidence" value="ECO:0007669"/>
    <property type="project" value="InterPro"/>
</dbReference>
<dbReference type="InterPro" id="IPR050154">
    <property type="entry name" value="UbiB_kinase"/>
</dbReference>
<evidence type="ECO:0000256" key="1">
    <source>
        <dbReference type="ARBA" id="ARBA00009670"/>
    </source>
</evidence>
<name>A0A1Y1I2P4_KLENI</name>
<dbReference type="PANTHER" id="PTHR10566">
    <property type="entry name" value="CHAPERONE-ACTIVITY OF BC1 COMPLEX CABC1 -RELATED"/>
    <property type="match status" value="1"/>
</dbReference>
<dbReference type="EMBL" id="DF237059">
    <property type="protein sequence ID" value="GAQ82398.1"/>
    <property type="molecule type" value="Genomic_DNA"/>
</dbReference>
<dbReference type="Pfam" id="PF03109">
    <property type="entry name" value="ABC1"/>
    <property type="match status" value="1"/>
</dbReference>
<dbReference type="OrthoDB" id="427480at2759"/>
<dbReference type="STRING" id="105231.A0A1Y1I2P4"/>
<evidence type="ECO:0000259" key="2">
    <source>
        <dbReference type="PROSITE" id="PS50011"/>
    </source>
</evidence>
<dbReference type="InterPro" id="IPR004147">
    <property type="entry name" value="ABC1_dom"/>
</dbReference>
<keyword evidence="4" id="KW-1185">Reference proteome</keyword>
<evidence type="ECO:0000313" key="4">
    <source>
        <dbReference type="Proteomes" id="UP000054558"/>
    </source>
</evidence>
<sequence length="723" mass="81144">MRSISRQKQKYQQAELNQIQRQELVRTKEKARISDDRLAEGLGDWKRGWPGGEKGLNDWVNALELNSEANWEIMKEYDPEKLARVMAEKPGQVSARALKIVTVLTQFASAILLDKQTGNLKKNARLRARNLRKALTELGPSFVKVGQSLSARPDICPPEYLEEFSELQDRIPSFPTRIAFALIEQELERRVEDIFSEISPAPVAAASLGQVYKARLRATGEVVAVKVQRPSIGDSIALDMFLVRKAATWLDQKTEILTTDLVPLVDEFAKRLFGELDYVAEGHNAERFQALYGGLPRVKVPRIHWEYVSRRVLVMEWIDGVKLTDEVGMAARGLAVTDFVDVGIECSLRQLLEHGYFHADPHPGNLLASSSGELVYLDFGMMSEAPQSARYGIMEHIAHLVNRDYAAMATDYYKLDFLAPNVDVAPIVPALAGFFDTVLDKSVSELNFKSIVDGLGAVLYEFPFNVPAYYALILRSLSVLEGLALYSDPNYKLLGKAYPYVARRLLTDPSPELRQALEELLLKDGKFRWNRLENLMREGRKSQGFDDAQLWMLLDWLVSEQADTIRQPLSKEIVRLIDAFGYHTTRRAATAVAGFVARLAPSEAEDLTDRWLPMKLADREAYNRAQVLGQAVSMRTPSANFGAVVAQPENENPLEVAGRLARTIPDSAAELRQQIEKVGPQIQRLMNTPGGAQMIGDVGRGVMQRVAARALNLLLRRDVKEER</sequence>
<feature type="domain" description="Protein kinase" evidence="2">
    <location>
        <begin position="197"/>
        <end position="552"/>
    </location>
</feature>
<dbReference type="SUPFAM" id="SSF56112">
    <property type="entry name" value="Protein kinase-like (PK-like)"/>
    <property type="match status" value="1"/>
</dbReference>
<dbReference type="OMA" id="QSSHDFD"/>
<reference evidence="3 4" key="1">
    <citation type="journal article" date="2014" name="Nat. Commun.">
        <title>Klebsormidium flaccidum genome reveals primary factors for plant terrestrial adaptation.</title>
        <authorList>
            <person name="Hori K."/>
            <person name="Maruyama F."/>
            <person name="Fujisawa T."/>
            <person name="Togashi T."/>
            <person name="Yamamoto N."/>
            <person name="Seo M."/>
            <person name="Sato S."/>
            <person name="Yamada T."/>
            <person name="Mori H."/>
            <person name="Tajima N."/>
            <person name="Moriyama T."/>
            <person name="Ikeuchi M."/>
            <person name="Watanabe M."/>
            <person name="Wada H."/>
            <person name="Kobayashi K."/>
            <person name="Saito M."/>
            <person name="Masuda T."/>
            <person name="Sasaki-Sekimoto Y."/>
            <person name="Mashiguchi K."/>
            <person name="Awai K."/>
            <person name="Shimojima M."/>
            <person name="Masuda S."/>
            <person name="Iwai M."/>
            <person name="Nobusawa T."/>
            <person name="Narise T."/>
            <person name="Kondo S."/>
            <person name="Saito H."/>
            <person name="Sato R."/>
            <person name="Murakawa M."/>
            <person name="Ihara Y."/>
            <person name="Oshima-Yamada Y."/>
            <person name="Ohtaka K."/>
            <person name="Satoh M."/>
            <person name="Sonobe K."/>
            <person name="Ishii M."/>
            <person name="Ohtani R."/>
            <person name="Kanamori-Sato M."/>
            <person name="Honoki R."/>
            <person name="Miyazaki D."/>
            <person name="Mochizuki H."/>
            <person name="Umetsu J."/>
            <person name="Higashi K."/>
            <person name="Shibata D."/>
            <person name="Kamiya Y."/>
            <person name="Sato N."/>
            <person name="Nakamura Y."/>
            <person name="Tabata S."/>
            <person name="Ida S."/>
            <person name="Kurokawa K."/>
            <person name="Ohta H."/>
        </authorList>
    </citation>
    <scope>NUCLEOTIDE SEQUENCE [LARGE SCALE GENOMIC DNA]</scope>
    <source>
        <strain evidence="3 4">NIES-2285</strain>
    </source>
</reference>
<dbReference type="Gene3D" id="1.10.510.10">
    <property type="entry name" value="Transferase(Phosphotransferase) domain 1"/>
    <property type="match status" value="1"/>
</dbReference>
<protein>
    <submittedName>
        <fullName evidence="3">UbiB domain containing kinase</fullName>
    </submittedName>
</protein>
<dbReference type="PANTHER" id="PTHR10566:SF128">
    <property type="entry name" value="UBIB DOMAIN CONTAINING KINASE"/>
    <property type="match status" value="1"/>
</dbReference>
<dbReference type="InterPro" id="IPR000719">
    <property type="entry name" value="Prot_kinase_dom"/>
</dbReference>
<keyword evidence="3" id="KW-0418">Kinase</keyword>
<dbReference type="InterPro" id="IPR011009">
    <property type="entry name" value="Kinase-like_dom_sf"/>
</dbReference>
<dbReference type="AlphaFoldDB" id="A0A1Y1I2P4"/>
<evidence type="ECO:0000313" key="3">
    <source>
        <dbReference type="EMBL" id="GAQ82398.1"/>
    </source>
</evidence>
<keyword evidence="3" id="KW-0808">Transferase</keyword>